<evidence type="ECO:0000313" key="1">
    <source>
        <dbReference type="EMBL" id="TFK52287.1"/>
    </source>
</evidence>
<reference evidence="1 2" key="1">
    <citation type="journal article" date="2019" name="Nat. Ecol. Evol.">
        <title>Megaphylogeny resolves global patterns of mushroom evolution.</title>
        <authorList>
            <person name="Varga T."/>
            <person name="Krizsan K."/>
            <person name="Foldi C."/>
            <person name="Dima B."/>
            <person name="Sanchez-Garcia M."/>
            <person name="Sanchez-Ramirez S."/>
            <person name="Szollosi G.J."/>
            <person name="Szarkandi J.G."/>
            <person name="Papp V."/>
            <person name="Albert L."/>
            <person name="Andreopoulos W."/>
            <person name="Angelini C."/>
            <person name="Antonin V."/>
            <person name="Barry K.W."/>
            <person name="Bougher N.L."/>
            <person name="Buchanan P."/>
            <person name="Buyck B."/>
            <person name="Bense V."/>
            <person name="Catcheside P."/>
            <person name="Chovatia M."/>
            <person name="Cooper J."/>
            <person name="Damon W."/>
            <person name="Desjardin D."/>
            <person name="Finy P."/>
            <person name="Geml J."/>
            <person name="Haridas S."/>
            <person name="Hughes K."/>
            <person name="Justo A."/>
            <person name="Karasinski D."/>
            <person name="Kautmanova I."/>
            <person name="Kiss B."/>
            <person name="Kocsube S."/>
            <person name="Kotiranta H."/>
            <person name="LaButti K.M."/>
            <person name="Lechner B.E."/>
            <person name="Liimatainen K."/>
            <person name="Lipzen A."/>
            <person name="Lukacs Z."/>
            <person name="Mihaltcheva S."/>
            <person name="Morgado L.N."/>
            <person name="Niskanen T."/>
            <person name="Noordeloos M.E."/>
            <person name="Ohm R.A."/>
            <person name="Ortiz-Santana B."/>
            <person name="Ovrebo C."/>
            <person name="Racz N."/>
            <person name="Riley R."/>
            <person name="Savchenko A."/>
            <person name="Shiryaev A."/>
            <person name="Soop K."/>
            <person name="Spirin V."/>
            <person name="Szebenyi C."/>
            <person name="Tomsovsky M."/>
            <person name="Tulloss R.E."/>
            <person name="Uehling J."/>
            <person name="Grigoriev I.V."/>
            <person name="Vagvolgyi C."/>
            <person name="Papp T."/>
            <person name="Martin F.M."/>
            <person name="Miettinen O."/>
            <person name="Hibbett D.S."/>
            <person name="Nagy L.G."/>
        </authorList>
    </citation>
    <scope>NUCLEOTIDE SEQUENCE [LARGE SCALE GENOMIC DNA]</scope>
    <source>
        <strain evidence="1 2">OMC1185</strain>
    </source>
</reference>
<name>A0A5C3N602_9AGAM</name>
<proteinExistence type="predicted"/>
<accession>A0A5C3N602</accession>
<protein>
    <submittedName>
        <fullName evidence="1">Uncharacterized protein</fullName>
    </submittedName>
</protein>
<evidence type="ECO:0000313" key="2">
    <source>
        <dbReference type="Proteomes" id="UP000305948"/>
    </source>
</evidence>
<gene>
    <name evidence="1" type="ORF">OE88DRAFT_1384741</name>
</gene>
<dbReference type="Proteomes" id="UP000305948">
    <property type="component" value="Unassembled WGS sequence"/>
</dbReference>
<keyword evidence="2" id="KW-1185">Reference proteome</keyword>
<dbReference type="AlphaFoldDB" id="A0A5C3N602"/>
<sequence length="120" mass="13427">MDSCLRLAIRFQFNVNCVWKCRTEIPDIGSALGLMADCYFMGTLIVFGCCTLVKKQGIPDVGASAKRQRTRPIAYFSPKLIQMSLLRTVSISLLQIWSHLVRISDSAGKSETLSNRRLAQ</sequence>
<organism evidence="1 2">
    <name type="scientific">Heliocybe sulcata</name>
    <dbReference type="NCBI Taxonomy" id="5364"/>
    <lineage>
        <taxon>Eukaryota</taxon>
        <taxon>Fungi</taxon>
        <taxon>Dikarya</taxon>
        <taxon>Basidiomycota</taxon>
        <taxon>Agaricomycotina</taxon>
        <taxon>Agaricomycetes</taxon>
        <taxon>Gloeophyllales</taxon>
        <taxon>Gloeophyllaceae</taxon>
        <taxon>Heliocybe</taxon>
    </lineage>
</organism>
<dbReference type="EMBL" id="ML213509">
    <property type="protein sequence ID" value="TFK52287.1"/>
    <property type="molecule type" value="Genomic_DNA"/>
</dbReference>